<feature type="transmembrane region" description="Helical" evidence="2">
    <location>
        <begin position="306"/>
        <end position="328"/>
    </location>
</feature>
<accession>Q8TVW2</accession>
<name>Q8TVW2_METKA</name>
<reference evidence="3 4" key="1">
    <citation type="journal article" date="2002" name="Proc. Natl. Acad. Sci. U.S.A.">
        <title>The complete genome of hyperthermophile Methanopyrus kandleri AV19 and monophyly of archaeal methanogens.</title>
        <authorList>
            <person name="Slesarev A.I."/>
            <person name="Mezhevaya K.V."/>
            <person name="Makarova K.S."/>
            <person name="Polushin N.N."/>
            <person name="Shcherbinina O.V."/>
            <person name="Shakhova V.V."/>
            <person name="Belova G.I."/>
            <person name="Aravind L."/>
            <person name="Natale D.A."/>
            <person name="Rogozin I.B."/>
            <person name="Tatusov R.L."/>
            <person name="Wolf Y.I."/>
            <person name="Stetter K.O."/>
            <person name="Malykh A.G."/>
            <person name="Koonin E.V."/>
            <person name="Kozyavkin S.A."/>
        </authorList>
    </citation>
    <scope>NUCLEOTIDE SEQUENCE [LARGE SCALE GENOMIC DNA]</scope>
    <source>
        <strain evidence="4">AV19 / DSM 6324 / JCM 9639 / NBRC 100938</strain>
    </source>
</reference>
<dbReference type="KEGG" id="mka:MK1276"/>
<protein>
    <submittedName>
        <fullName evidence="3">Fusion of at least two uncharacterized domain specific for M.kandleri, MK-12 family</fullName>
    </submittedName>
</protein>
<keyword evidence="2" id="KW-1133">Transmembrane helix</keyword>
<gene>
    <name evidence="3" type="ordered locus">MK1276</name>
</gene>
<keyword evidence="2" id="KW-0472">Membrane</keyword>
<dbReference type="Proteomes" id="UP000001826">
    <property type="component" value="Chromosome"/>
</dbReference>
<evidence type="ECO:0000313" key="3">
    <source>
        <dbReference type="EMBL" id="AAM02489.1"/>
    </source>
</evidence>
<evidence type="ECO:0000256" key="1">
    <source>
        <dbReference type="SAM" id="MobiDB-lite"/>
    </source>
</evidence>
<feature type="region of interest" description="Disordered" evidence="1">
    <location>
        <begin position="377"/>
        <end position="424"/>
    </location>
</feature>
<dbReference type="PaxDb" id="190192-MK1276"/>
<feature type="transmembrane region" description="Helical" evidence="2">
    <location>
        <begin position="275"/>
        <end position="300"/>
    </location>
</feature>
<dbReference type="EMBL" id="AE009439">
    <property type="protein sequence ID" value="AAM02489.1"/>
    <property type="molecule type" value="Genomic_DNA"/>
</dbReference>
<dbReference type="AlphaFoldDB" id="Q8TVW2"/>
<dbReference type="HOGENOM" id="CLU_607818_0_0_2"/>
<evidence type="ECO:0000256" key="2">
    <source>
        <dbReference type="SAM" id="Phobius"/>
    </source>
</evidence>
<feature type="transmembrane region" description="Helical" evidence="2">
    <location>
        <begin position="238"/>
        <end position="263"/>
    </location>
</feature>
<organism evidence="3 4">
    <name type="scientific">Methanopyrus kandleri (strain AV19 / DSM 6324 / JCM 9639 / NBRC 100938)</name>
    <dbReference type="NCBI Taxonomy" id="190192"/>
    <lineage>
        <taxon>Archaea</taxon>
        <taxon>Methanobacteriati</taxon>
        <taxon>Methanobacteriota</taxon>
        <taxon>Methanomada group</taxon>
        <taxon>Methanopyri</taxon>
        <taxon>Methanopyrales</taxon>
        <taxon>Methanopyraceae</taxon>
        <taxon>Methanopyrus</taxon>
    </lineage>
</organism>
<evidence type="ECO:0000313" key="4">
    <source>
        <dbReference type="Proteomes" id="UP000001826"/>
    </source>
</evidence>
<sequence>MVATVRPVRALPGSSTWVRLSSECIVVRGPDGTVRVRPEDVVSVKEHRSSRPRMDPDEEVRLVLITRDLEHVVLPFRSRKLYRGVKAILAARDGDVDRLLRHLRRVLRKERKPPLFERREDGVWLRWPWLEVRVGPPERARRVVRELLEYWLRLLKESGRDPEDVSPRKVGLSVVLGSLSILFGGGKGKKGAAGAKVKAGAKGDAGGKTGGTALAKASKKLLLKMIKALMKLGVKVTFWTLVAFVVAVALVPLAVMSVVYWLIARRAYRWGSVPWLRGLVLLQLQGFAVLTGFWCLFAPLPVLFGHFLAGPFVVAGAAALVPPSLLLVRAYRREPLRFPVAVHTTGSDVTRPLTLAGVGRAGGGAVRGARLGRPVRRGGRRPLAGARLRRTGPDDPARVEAGPAPVAAPGGRPDRMNGLDRSVGWGTWTEPVTQLARRGDRYFFSPFDSR</sequence>
<keyword evidence="2" id="KW-0812">Transmembrane</keyword>
<dbReference type="EnsemblBacteria" id="AAM02489">
    <property type="protein sequence ID" value="AAM02489"/>
    <property type="gene ID" value="MK1276"/>
</dbReference>
<dbReference type="PATRIC" id="fig|190192.8.peg.1392"/>
<dbReference type="InParanoid" id="Q8TVW2"/>
<keyword evidence="4" id="KW-1185">Reference proteome</keyword>
<feature type="compositionally biased region" description="Low complexity" evidence="1">
    <location>
        <begin position="399"/>
        <end position="411"/>
    </location>
</feature>
<proteinExistence type="predicted"/>